<name>A0A175W4Q0_9PEZI</name>
<accession>A0A175W4Q0</accession>
<proteinExistence type="predicted"/>
<feature type="region of interest" description="Disordered" evidence="1">
    <location>
        <begin position="43"/>
        <end position="62"/>
    </location>
</feature>
<protein>
    <submittedName>
        <fullName evidence="2">Uncharacterized protein</fullName>
    </submittedName>
</protein>
<evidence type="ECO:0000256" key="1">
    <source>
        <dbReference type="SAM" id="MobiDB-lite"/>
    </source>
</evidence>
<gene>
    <name evidence="2" type="ORF">MMYC01_204587</name>
</gene>
<dbReference type="OrthoDB" id="4581586at2759"/>
<dbReference type="EMBL" id="LCTW02000110">
    <property type="protein sequence ID" value="KXX78718.1"/>
    <property type="molecule type" value="Genomic_DNA"/>
</dbReference>
<dbReference type="AlphaFoldDB" id="A0A175W4Q0"/>
<dbReference type="VEuPathDB" id="FungiDB:MMYC01_204587"/>
<sequence>MDRRDTKLAQIARKLVEHQRLMLNLGMQLLALYEGRREDVAGLLRKRDDDRSGKESGGPKET</sequence>
<dbReference type="Proteomes" id="UP000078237">
    <property type="component" value="Unassembled WGS sequence"/>
</dbReference>
<organism evidence="2 3">
    <name type="scientific">Madurella mycetomatis</name>
    <dbReference type="NCBI Taxonomy" id="100816"/>
    <lineage>
        <taxon>Eukaryota</taxon>
        <taxon>Fungi</taxon>
        <taxon>Dikarya</taxon>
        <taxon>Ascomycota</taxon>
        <taxon>Pezizomycotina</taxon>
        <taxon>Sordariomycetes</taxon>
        <taxon>Sordariomycetidae</taxon>
        <taxon>Sordariales</taxon>
        <taxon>Sordariales incertae sedis</taxon>
        <taxon>Madurella</taxon>
    </lineage>
</organism>
<keyword evidence="3" id="KW-1185">Reference proteome</keyword>
<evidence type="ECO:0000313" key="2">
    <source>
        <dbReference type="EMBL" id="KXX78718.1"/>
    </source>
</evidence>
<comment type="caution">
    <text evidence="2">The sequence shown here is derived from an EMBL/GenBank/DDBJ whole genome shotgun (WGS) entry which is preliminary data.</text>
</comment>
<evidence type="ECO:0000313" key="3">
    <source>
        <dbReference type="Proteomes" id="UP000078237"/>
    </source>
</evidence>
<reference evidence="2 3" key="1">
    <citation type="journal article" date="2016" name="Genome Announc.">
        <title>Genome Sequence of Madurella mycetomatis mm55, Isolated from a Human Mycetoma Case in Sudan.</title>
        <authorList>
            <person name="Smit S."/>
            <person name="Derks M.F."/>
            <person name="Bervoets S."/>
            <person name="Fahal A."/>
            <person name="van Leeuwen W."/>
            <person name="van Belkum A."/>
            <person name="van de Sande W.W."/>
        </authorList>
    </citation>
    <scope>NUCLEOTIDE SEQUENCE [LARGE SCALE GENOMIC DNA]</scope>
    <source>
        <strain evidence="3">mm55</strain>
    </source>
</reference>